<gene>
    <name evidence="5" type="ORF">NDR86_18600</name>
</gene>
<dbReference type="Pfam" id="PF01977">
    <property type="entry name" value="UbiD"/>
    <property type="match status" value="1"/>
</dbReference>
<feature type="domain" description="3-octaprenyl-4-hydroxybenzoate carboxy-lyase-like N-terminal" evidence="3">
    <location>
        <begin position="11"/>
        <end position="98"/>
    </location>
</feature>
<dbReference type="PANTHER" id="PTHR30108:SF17">
    <property type="entry name" value="FERULIC ACID DECARBOXYLASE 1"/>
    <property type="match status" value="1"/>
</dbReference>
<feature type="binding site" evidence="1">
    <location>
        <position position="220"/>
    </location>
    <ligand>
        <name>K(+)</name>
        <dbReference type="ChEBI" id="CHEBI:29103"/>
    </ligand>
</feature>
<reference evidence="5" key="1">
    <citation type="submission" date="2022-06" db="EMBL/GenBank/DDBJ databases">
        <title>Novel species in genus nocardia.</title>
        <authorList>
            <person name="Li F."/>
        </authorList>
    </citation>
    <scope>NUCLEOTIDE SEQUENCE</scope>
    <source>
        <strain evidence="5">CDC141</strain>
    </source>
</reference>
<dbReference type="GO" id="GO:0046872">
    <property type="term" value="F:metal ion binding"/>
    <property type="evidence" value="ECO:0007669"/>
    <property type="project" value="UniProtKB-KW"/>
</dbReference>
<comment type="catalytic activity">
    <reaction evidence="1">
        <text>pyrrole-2-carboxylate + H(+) = 1H-pyrrole + CO2</text>
        <dbReference type="Rhea" id="RHEA:31375"/>
        <dbReference type="ChEBI" id="CHEBI:15378"/>
        <dbReference type="ChEBI" id="CHEBI:16526"/>
        <dbReference type="ChEBI" id="CHEBI:19203"/>
        <dbReference type="ChEBI" id="CHEBI:27660"/>
        <dbReference type="EC" id="4.1.1.93"/>
    </reaction>
</comment>
<accession>A0A9X2E7E4</accession>
<dbReference type="InterPro" id="IPR002830">
    <property type="entry name" value="UbiD"/>
</dbReference>
<dbReference type="Gene3D" id="3.40.1670.10">
    <property type="entry name" value="UbiD C-terminal domain-like"/>
    <property type="match status" value="1"/>
</dbReference>
<dbReference type="InterPro" id="IPR049381">
    <property type="entry name" value="UbiD-like_C"/>
</dbReference>
<feature type="binding site" evidence="1">
    <location>
        <position position="228"/>
    </location>
    <ligand>
        <name>prenylated FMN</name>
        <dbReference type="ChEBI" id="CHEBI:87746"/>
    </ligand>
</feature>
<dbReference type="InterPro" id="IPR032903">
    <property type="entry name" value="FDC-like"/>
</dbReference>
<dbReference type="GO" id="GO:0005737">
    <property type="term" value="C:cytoplasm"/>
    <property type="evidence" value="ECO:0007669"/>
    <property type="project" value="TreeGrafter"/>
</dbReference>
<dbReference type="GO" id="GO:0034941">
    <property type="term" value="F:pyrrole-2-carboxylate decarboxylase activity"/>
    <property type="evidence" value="ECO:0007669"/>
    <property type="project" value="UniProtKB-EC"/>
</dbReference>
<feature type="binding site" evidence="1">
    <location>
        <position position="186"/>
    </location>
    <ligand>
        <name>prenylated FMN</name>
        <dbReference type="ChEBI" id="CHEBI:87746"/>
    </ligand>
</feature>
<keyword evidence="1" id="KW-0210">Decarboxylase</keyword>
<dbReference type="Pfam" id="PF20696">
    <property type="entry name" value="UbiD_C"/>
    <property type="match status" value="1"/>
</dbReference>
<protein>
    <recommendedName>
        <fullName evidence="1">Pyrrole-2-carboxylic acid decarboxylase</fullName>
        <shortName evidence="1">P2C decarboxylase</shortName>
        <ecNumber evidence="1">4.1.1.93</ecNumber>
    </recommendedName>
</protein>
<dbReference type="InterPro" id="IPR048304">
    <property type="entry name" value="UbiD_Rift_dom"/>
</dbReference>
<keyword evidence="6" id="KW-1185">Reference proteome</keyword>
<feature type="active site" description="Proton donor" evidence="1">
    <location>
        <position position="277"/>
    </location>
</feature>
<dbReference type="Pfam" id="PF20695">
    <property type="entry name" value="UbiD_N"/>
    <property type="match status" value="1"/>
</dbReference>
<comment type="cofactor">
    <cofactor evidence="1">
        <name>Mn(2+)</name>
        <dbReference type="ChEBI" id="CHEBI:29035"/>
    </cofactor>
    <text evidence="1">Binds 1 Mn(2+) per subunit.</text>
</comment>
<keyword evidence="1" id="KW-0285">Flavoprotein</keyword>
<feature type="binding site" evidence="1">
    <location>
        <position position="187"/>
    </location>
    <ligand>
        <name>Mn(2+)</name>
        <dbReference type="ChEBI" id="CHEBI:29035"/>
    </ligand>
</feature>
<dbReference type="PANTHER" id="PTHR30108">
    <property type="entry name" value="3-OCTAPRENYL-4-HYDROXYBENZOATE CARBOXY-LYASE-RELATED"/>
    <property type="match status" value="1"/>
</dbReference>
<dbReference type="AlphaFoldDB" id="A0A9X2E7E4"/>
<sequence>MQRLRSLREYLARLQAMGDVREVTAPVDTKLEMGAIIRHSTENREPAPLFTNIRGYPKGFRVLGAPGALSSRPAAPWARMALSLGLDPDTPVDELIERVAAARDKPPVDPVVVDSGPCQQNVLTGDAVDLNIFPTPLIHDGDGGRYFQTWGSWVLRTPDGDWTNWSINRAMIHDARHLTGLISAGQHNGVIRDLWTRRGEPMPFALVQGAEPAVPLIAGMCLPERIDEGAFVGGWFGEPVEVVRCKTVDLYVPAEAEIIVEGHVLLDATLPEGPMGEYNGYLYGHAQPQPVYEVTAITYRDDPILPVVAAGKPIEDCHTVFAVVDSAEILYELRGAGFPVTRAWMVPETTGDTVVVTVPRDWRQRVDTDSATFCRSIADALIGTHVGNGLANTIVCDDDIDPTDPRDLLWALGSRCHPKNGHLLIESKPIVPLQVYYTAEELETLTGPSAIYDCLLSTDADRPRSTAFRDNYSDAVRQRALAIWNAAAN</sequence>
<keyword evidence="1" id="KW-0464">Manganese</keyword>
<organism evidence="5 6">
    <name type="scientific">Nocardia pulmonis</name>
    <dbReference type="NCBI Taxonomy" id="2951408"/>
    <lineage>
        <taxon>Bacteria</taxon>
        <taxon>Bacillati</taxon>
        <taxon>Actinomycetota</taxon>
        <taxon>Actinomycetes</taxon>
        <taxon>Mycobacteriales</taxon>
        <taxon>Nocardiaceae</taxon>
        <taxon>Nocardia</taxon>
    </lineage>
</organism>
<evidence type="ECO:0000313" key="5">
    <source>
        <dbReference type="EMBL" id="MCM6775487.1"/>
    </source>
</evidence>
<feature type="domain" description="3-octaprenyl-4-hydroxybenzoate carboxy-lyase-like Rift-related" evidence="2">
    <location>
        <begin position="114"/>
        <end position="313"/>
    </location>
</feature>
<proteinExistence type="inferred from homology"/>
<keyword evidence="1" id="KW-0456">Lyase</keyword>
<dbReference type="EC" id="4.1.1.93" evidence="1"/>
<dbReference type="Proteomes" id="UP001139157">
    <property type="component" value="Unassembled WGS sequence"/>
</dbReference>
<comment type="similarity">
    <text evidence="1">Belongs to the UbiD family. UbiD-like/FDC subfamily.</text>
</comment>
<comment type="subunit">
    <text evidence="1">Homodimer.</text>
</comment>
<dbReference type="NCBIfam" id="TIGR00148">
    <property type="entry name" value="UbiD family decarboxylase"/>
    <property type="match status" value="1"/>
</dbReference>
<feature type="binding site" evidence="1">
    <location>
        <position position="218"/>
    </location>
    <ligand>
        <name>K(+)</name>
        <dbReference type="ChEBI" id="CHEBI:29103"/>
    </ligand>
</feature>
<comment type="caution">
    <text evidence="5">The sequence shown here is derived from an EMBL/GenBank/DDBJ whole genome shotgun (WGS) entry which is preliminary data.</text>
</comment>
<dbReference type="RefSeq" id="WP_251913736.1">
    <property type="nucleotide sequence ID" value="NZ_JAMRXG010000007.1"/>
</dbReference>
<comment type="caution">
    <text evidence="1">Lacks conserved residue(s) required for the propagation of feature annotation.</text>
</comment>
<dbReference type="SUPFAM" id="SSF50475">
    <property type="entry name" value="FMN-binding split barrel"/>
    <property type="match status" value="1"/>
</dbReference>
<dbReference type="GO" id="GO:0046281">
    <property type="term" value="P:cinnamic acid catabolic process"/>
    <property type="evidence" value="ECO:0007669"/>
    <property type="project" value="TreeGrafter"/>
</dbReference>
<keyword evidence="1" id="KW-0058">Aromatic hydrocarbons catabolism</keyword>
<dbReference type="GO" id="GO:0033494">
    <property type="term" value="P:ferulate metabolic process"/>
    <property type="evidence" value="ECO:0007669"/>
    <property type="project" value="TreeGrafter"/>
</dbReference>
<feature type="binding site" evidence="1">
    <location>
        <position position="228"/>
    </location>
    <ligand>
        <name>K(+)</name>
        <dbReference type="ChEBI" id="CHEBI:29103"/>
    </ligand>
</feature>
<comment type="catalytic activity">
    <reaction evidence="1">
        <text>pyrrole-2-carboxylate + H2O = 1H-pyrrole + hydrogencarbonate</text>
        <dbReference type="Rhea" id="RHEA:31379"/>
        <dbReference type="ChEBI" id="CHEBI:15377"/>
        <dbReference type="ChEBI" id="CHEBI:17544"/>
        <dbReference type="ChEBI" id="CHEBI:19203"/>
        <dbReference type="ChEBI" id="CHEBI:27660"/>
        <dbReference type="EC" id="4.1.1.93"/>
    </reaction>
</comment>
<keyword evidence="1" id="KW-0479">Metal-binding</keyword>
<dbReference type="SUPFAM" id="SSF143968">
    <property type="entry name" value="UbiD C-terminal domain-like"/>
    <property type="match status" value="1"/>
</dbReference>
<dbReference type="InterPro" id="IPR049383">
    <property type="entry name" value="UbiD-like_N"/>
</dbReference>
<keyword evidence="1" id="KW-0288">FMN</keyword>
<evidence type="ECO:0000259" key="2">
    <source>
        <dbReference type="Pfam" id="PF01977"/>
    </source>
</evidence>
<dbReference type="EMBL" id="JAMRXG010000007">
    <property type="protein sequence ID" value="MCM6775487.1"/>
    <property type="molecule type" value="Genomic_DNA"/>
</dbReference>
<evidence type="ECO:0000313" key="6">
    <source>
        <dbReference type="Proteomes" id="UP001139157"/>
    </source>
</evidence>
<feature type="binding site" evidence="1">
    <location>
        <position position="169"/>
    </location>
    <ligand>
        <name>prenylated FMN</name>
        <dbReference type="ChEBI" id="CHEBI:87746"/>
    </ligand>
</feature>
<feature type="binding site" evidence="1">
    <location>
        <position position="187"/>
    </location>
    <ligand>
        <name>prenylated FMN</name>
        <dbReference type="ChEBI" id="CHEBI:87746"/>
    </ligand>
</feature>
<feature type="domain" description="3-octaprenyl-4-hydroxybenzoate carboxy-lyase-like C-terminal" evidence="4">
    <location>
        <begin position="318"/>
        <end position="441"/>
    </location>
</feature>
<feature type="binding site" evidence="1">
    <location>
        <position position="228"/>
    </location>
    <ligand>
        <name>Mn(2+)</name>
        <dbReference type="ChEBI" id="CHEBI:29035"/>
    </ligand>
</feature>
<feature type="binding site" evidence="1">
    <location>
        <position position="165"/>
    </location>
    <ligand>
        <name>K(+)</name>
        <dbReference type="ChEBI" id="CHEBI:29103"/>
    </ligand>
</feature>
<comment type="function">
    <text evidence="1">Catalyzes the prenyl-FMN-dependent decarboxylation of pyrrole-2-carboxylate (P2C). Can also catalyze the carboxylation of pyrrole in the presence of elevated concentrations of CO(2) or bicarbonate.</text>
</comment>
<evidence type="ECO:0000256" key="1">
    <source>
        <dbReference type="HAMAP-Rule" id="MF_01983"/>
    </source>
</evidence>
<comment type="cofactor">
    <cofactor evidence="1">
        <name>K(+)</name>
        <dbReference type="ChEBI" id="CHEBI:29103"/>
    </cofactor>
    <text evidence="1">Binds 1 K(+) per subunit.</text>
</comment>
<keyword evidence="1" id="KW-0630">Potassium</keyword>
<name>A0A9X2E7E4_9NOCA</name>
<comment type="cofactor">
    <cofactor evidence="1">
        <name>prenylated FMN</name>
        <dbReference type="ChEBI" id="CHEBI:87746"/>
    </cofactor>
    <text evidence="1">Binds 1 prenylated FMN per subunit.</text>
</comment>
<evidence type="ECO:0000259" key="3">
    <source>
        <dbReference type="Pfam" id="PF20695"/>
    </source>
</evidence>
<feature type="binding site" evidence="1">
    <location>
        <position position="385"/>
    </location>
    <ligand>
        <name>prenylated FMN</name>
        <dbReference type="ChEBI" id="CHEBI:87746"/>
    </ligand>
</feature>
<dbReference type="HAMAP" id="MF_01983">
    <property type="entry name" value="UbiD_FDC"/>
    <property type="match status" value="1"/>
</dbReference>
<evidence type="ECO:0000259" key="4">
    <source>
        <dbReference type="Pfam" id="PF20696"/>
    </source>
</evidence>